<dbReference type="PRINTS" id="PR00387">
    <property type="entry name" value="PDIESTERASE1"/>
</dbReference>
<evidence type="ECO:0000256" key="5">
    <source>
        <dbReference type="PIRSR" id="PIRSR623088-1"/>
    </source>
</evidence>
<feature type="active site" description="Proton donor" evidence="5">
    <location>
        <position position="21"/>
    </location>
</feature>
<organism evidence="10 11">
    <name type="scientific">Paralvinella palmiformis</name>
    <dbReference type="NCBI Taxonomy" id="53620"/>
    <lineage>
        <taxon>Eukaryota</taxon>
        <taxon>Metazoa</taxon>
        <taxon>Spiralia</taxon>
        <taxon>Lophotrochozoa</taxon>
        <taxon>Annelida</taxon>
        <taxon>Polychaeta</taxon>
        <taxon>Sedentaria</taxon>
        <taxon>Canalipalpata</taxon>
        <taxon>Terebellida</taxon>
        <taxon>Terebelliformia</taxon>
        <taxon>Alvinellidae</taxon>
        <taxon>Paralvinella</taxon>
    </lineage>
</organism>
<protein>
    <recommendedName>
        <fullName evidence="9">PDEase domain-containing protein</fullName>
    </recommendedName>
</protein>
<comment type="caution">
    <text evidence="10">The sequence shown here is derived from an EMBL/GenBank/DDBJ whole genome shotgun (WGS) entry which is preliminary data.</text>
</comment>
<dbReference type="PANTHER" id="PTHR11347">
    <property type="entry name" value="CYCLIC NUCLEOTIDE PHOSPHODIESTERASE"/>
    <property type="match status" value="1"/>
</dbReference>
<evidence type="ECO:0000256" key="2">
    <source>
        <dbReference type="ARBA" id="ARBA00022535"/>
    </source>
</evidence>
<keyword evidence="11" id="KW-1185">Reference proteome</keyword>
<accession>A0AAD9JBK2</accession>
<dbReference type="GO" id="GO:0007165">
    <property type="term" value="P:signal transduction"/>
    <property type="evidence" value="ECO:0007669"/>
    <property type="project" value="InterPro"/>
</dbReference>
<dbReference type="CDD" id="cd00077">
    <property type="entry name" value="HDc"/>
    <property type="match status" value="1"/>
</dbReference>
<feature type="binding site" evidence="7">
    <location>
        <position position="170"/>
    </location>
    <ligand>
        <name>Zn(2+)</name>
        <dbReference type="ChEBI" id="CHEBI:29105"/>
        <label>1</label>
    </ligand>
</feature>
<feature type="compositionally biased region" description="Basic and acidic residues" evidence="8">
    <location>
        <begin position="210"/>
        <end position="228"/>
    </location>
</feature>
<dbReference type="AlphaFoldDB" id="A0AAD9JBK2"/>
<keyword evidence="2" id="KW-0140">cGMP</keyword>
<dbReference type="InterPro" id="IPR023174">
    <property type="entry name" value="PDEase_CS"/>
</dbReference>
<feature type="binding site" evidence="7">
    <location>
        <position position="60"/>
    </location>
    <ligand>
        <name>Zn(2+)</name>
        <dbReference type="ChEBI" id="CHEBI:29105"/>
        <label>2</label>
    </ligand>
</feature>
<dbReference type="Proteomes" id="UP001208570">
    <property type="component" value="Unassembled WGS sequence"/>
</dbReference>
<dbReference type="InterPro" id="IPR002073">
    <property type="entry name" value="PDEase_catalytic_dom"/>
</dbReference>
<evidence type="ECO:0000256" key="3">
    <source>
        <dbReference type="ARBA" id="ARBA00022723"/>
    </source>
</evidence>
<keyword evidence="3 7" id="KW-0479">Metal-binding</keyword>
<feature type="binding site" evidence="6">
    <location>
        <position position="170"/>
    </location>
    <ligand>
        <name>AMP</name>
        <dbReference type="ChEBI" id="CHEBI:456215"/>
    </ligand>
</feature>
<dbReference type="PROSITE" id="PS51845">
    <property type="entry name" value="PDEASE_I_2"/>
    <property type="match status" value="1"/>
</dbReference>
<feature type="binding site" evidence="7">
    <location>
        <position position="25"/>
    </location>
    <ligand>
        <name>Zn(2+)</name>
        <dbReference type="ChEBI" id="CHEBI:29105"/>
        <label>1</label>
    </ligand>
</feature>
<dbReference type="EMBL" id="JAODUP010000446">
    <property type="protein sequence ID" value="KAK2149571.1"/>
    <property type="molecule type" value="Genomic_DNA"/>
</dbReference>
<feature type="binding site" evidence="7">
    <location>
        <position position="60"/>
    </location>
    <ligand>
        <name>Zn(2+)</name>
        <dbReference type="ChEBI" id="CHEBI:29105"/>
        <label>1</label>
    </ligand>
</feature>
<evidence type="ECO:0000256" key="1">
    <source>
        <dbReference type="ARBA" id="ARBA00007648"/>
    </source>
</evidence>
<dbReference type="GO" id="GO:0046872">
    <property type="term" value="F:metal ion binding"/>
    <property type="evidence" value="ECO:0007669"/>
    <property type="project" value="UniProtKB-KW"/>
</dbReference>
<feature type="binding site" evidence="6">
    <location>
        <position position="60"/>
    </location>
    <ligand>
        <name>AMP</name>
        <dbReference type="ChEBI" id="CHEBI:456215"/>
    </ligand>
</feature>
<dbReference type="GO" id="GO:0004114">
    <property type="term" value="F:3',5'-cyclic-nucleotide phosphodiesterase activity"/>
    <property type="evidence" value="ECO:0007669"/>
    <property type="project" value="InterPro"/>
</dbReference>
<reference evidence="10" key="1">
    <citation type="journal article" date="2023" name="Mol. Biol. Evol.">
        <title>Third-Generation Sequencing Reveals the Adaptive Role of the Epigenome in Three Deep-Sea Polychaetes.</title>
        <authorList>
            <person name="Perez M."/>
            <person name="Aroh O."/>
            <person name="Sun Y."/>
            <person name="Lan Y."/>
            <person name="Juniper S.K."/>
            <person name="Young C.R."/>
            <person name="Angers B."/>
            <person name="Qian P.Y."/>
        </authorList>
    </citation>
    <scope>NUCLEOTIDE SEQUENCE</scope>
    <source>
        <strain evidence="10">P08H-3</strain>
    </source>
</reference>
<feature type="binding site" evidence="6">
    <location>
        <position position="222"/>
    </location>
    <ligand>
        <name>AMP</name>
        <dbReference type="ChEBI" id="CHEBI:456215"/>
    </ligand>
</feature>
<gene>
    <name evidence="10" type="ORF">LSH36_446g02072</name>
</gene>
<evidence type="ECO:0000313" key="11">
    <source>
        <dbReference type="Proteomes" id="UP001208570"/>
    </source>
</evidence>
<dbReference type="InterPro" id="IPR003607">
    <property type="entry name" value="HD/PDEase_dom"/>
</dbReference>
<dbReference type="InterPro" id="IPR023088">
    <property type="entry name" value="PDEase"/>
</dbReference>
<evidence type="ECO:0000256" key="4">
    <source>
        <dbReference type="ARBA" id="ARBA00022801"/>
    </source>
</evidence>
<dbReference type="PROSITE" id="PS00126">
    <property type="entry name" value="PDEASE_I_1"/>
    <property type="match status" value="1"/>
</dbReference>
<dbReference type="Gene3D" id="1.10.1300.10">
    <property type="entry name" value="3'5'-cyclic nucleotide phosphodiesterase, catalytic domain"/>
    <property type="match status" value="2"/>
</dbReference>
<evidence type="ECO:0000256" key="7">
    <source>
        <dbReference type="PIRSR" id="PIRSR623088-3"/>
    </source>
</evidence>
<evidence type="ECO:0000256" key="8">
    <source>
        <dbReference type="SAM" id="MobiDB-lite"/>
    </source>
</evidence>
<proteinExistence type="inferred from homology"/>
<dbReference type="FunFam" id="1.10.1300.10:FF:000003">
    <property type="entry name" value="Phosphodiesterase"/>
    <property type="match status" value="1"/>
</dbReference>
<comment type="similarity">
    <text evidence="1">Belongs to the cyclic nucleotide phosphodiesterase family.</text>
</comment>
<dbReference type="SUPFAM" id="SSF109604">
    <property type="entry name" value="HD-domain/PDEase-like"/>
    <property type="match status" value="2"/>
</dbReference>
<keyword evidence="4" id="KW-0378">Hydrolase</keyword>
<dbReference type="SMART" id="SM00471">
    <property type="entry name" value="HDc"/>
    <property type="match status" value="1"/>
</dbReference>
<feature type="binding site" evidence="7">
    <location>
        <position position="59"/>
    </location>
    <ligand>
        <name>Zn(2+)</name>
        <dbReference type="ChEBI" id="CHEBI:29105"/>
        <label>1</label>
    </ligand>
</feature>
<dbReference type="InterPro" id="IPR036971">
    <property type="entry name" value="PDEase_catalytic_dom_sf"/>
</dbReference>
<sequence>MMSLYRFTLTVRKNYRHVPYHNWEHAFSVAHAMFTIIKTTEHVFTPLECLCLFVACVCHDVDHRGYTNSFLKESSSPLAAIYTTSTMEHHHFNRTITILQNDGHNIFKHLSSEEYKQVLGDIRHCILATDLALFFGNRAKLKDIVDGGNFNWQNKEHKEMLMAASMTACDLCSMYKPWELQVELVNIIMEEFWQQGDEEKRHGNTPIPMMDRDKADELPNSQGDKEKLSGITPIPMMDRARQDELPKLEVGFIVGICLPCYELMTQVLPKTQPMVDGARANLERWQELADKQKAIEEQRAIEDKERQQTT</sequence>
<name>A0AAD9JBK2_9ANNE</name>
<evidence type="ECO:0000313" key="10">
    <source>
        <dbReference type="EMBL" id="KAK2149571.1"/>
    </source>
</evidence>
<feature type="region of interest" description="Disordered" evidence="8">
    <location>
        <begin position="199"/>
        <end position="230"/>
    </location>
</feature>
<dbReference type="Pfam" id="PF00233">
    <property type="entry name" value="PDEase_I"/>
    <property type="match status" value="1"/>
</dbReference>
<evidence type="ECO:0000259" key="9">
    <source>
        <dbReference type="PROSITE" id="PS51845"/>
    </source>
</evidence>
<feature type="domain" description="PDEase" evidence="9">
    <location>
        <begin position="1"/>
        <end position="292"/>
    </location>
</feature>
<evidence type="ECO:0000256" key="6">
    <source>
        <dbReference type="PIRSR" id="PIRSR623088-2"/>
    </source>
</evidence>
<feature type="binding site" evidence="6">
    <location>
        <begin position="21"/>
        <end position="25"/>
    </location>
    <ligand>
        <name>AMP</name>
        <dbReference type="ChEBI" id="CHEBI:456215"/>
    </ligand>
</feature>